<dbReference type="InterPro" id="IPR036318">
    <property type="entry name" value="FAD-bd_PCMH-like_sf"/>
</dbReference>
<dbReference type="InterPro" id="IPR050416">
    <property type="entry name" value="FAD-linked_Oxidoreductase"/>
</dbReference>
<reference evidence="8" key="1">
    <citation type="journal article" date="2016" name="Genome Announc.">
        <title>Draft genome sequences of fungus Aspergillus calidoustus.</title>
        <authorList>
            <person name="Horn F."/>
            <person name="Linde J."/>
            <person name="Mattern D.J."/>
            <person name="Walther G."/>
            <person name="Guthke R."/>
            <person name="Scherlach K."/>
            <person name="Martin K."/>
            <person name="Brakhage A.A."/>
            <person name="Petzke L."/>
            <person name="Valiante V."/>
        </authorList>
    </citation>
    <scope>NUCLEOTIDE SEQUENCE [LARGE SCALE GENOMIC DNA]</scope>
    <source>
        <strain evidence="8">SF006504</strain>
    </source>
</reference>
<dbReference type="Gene3D" id="3.30.465.10">
    <property type="match status" value="1"/>
</dbReference>
<dbReference type="InterPro" id="IPR016166">
    <property type="entry name" value="FAD-bd_PCMH"/>
</dbReference>
<dbReference type="Gene3D" id="3.40.462.20">
    <property type="match status" value="1"/>
</dbReference>
<evidence type="ECO:0000256" key="2">
    <source>
        <dbReference type="ARBA" id="ARBA00005466"/>
    </source>
</evidence>
<dbReference type="GO" id="GO:0071949">
    <property type="term" value="F:FAD binding"/>
    <property type="evidence" value="ECO:0007669"/>
    <property type="project" value="InterPro"/>
</dbReference>
<dbReference type="InterPro" id="IPR012951">
    <property type="entry name" value="BBE"/>
</dbReference>
<dbReference type="SUPFAM" id="SSF56176">
    <property type="entry name" value="FAD-binding/transporter-associated domain-like"/>
    <property type="match status" value="1"/>
</dbReference>
<feature type="domain" description="FAD-binding PCMH-type" evidence="6">
    <location>
        <begin position="42"/>
        <end position="212"/>
    </location>
</feature>
<dbReference type="AlphaFoldDB" id="A0A0U5FWB8"/>
<protein>
    <recommendedName>
        <fullName evidence="6">FAD-binding PCMH-type domain-containing protein</fullName>
    </recommendedName>
</protein>
<evidence type="ECO:0000256" key="3">
    <source>
        <dbReference type="ARBA" id="ARBA00022630"/>
    </source>
</evidence>
<dbReference type="OMA" id="CANRGRY"/>
<dbReference type="InterPro" id="IPR016167">
    <property type="entry name" value="FAD-bd_PCMH_sub1"/>
</dbReference>
<dbReference type="PANTHER" id="PTHR42973:SF39">
    <property type="entry name" value="FAD-BINDING PCMH-TYPE DOMAIN-CONTAINING PROTEIN"/>
    <property type="match status" value="1"/>
</dbReference>
<keyword evidence="4" id="KW-0274">FAD</keyword>
<dbReference type="Gene3D" id="3.30.43.10">
    <property type="entry name" value="Uridine Diphospho-n-acetylenolpyruvylglucosamine Reductase, domain 2"/>
    <property type="match status" value="1"/>
</dbReference>
<dbReference type="PROSITE" id="PS51387">
    <property type="entry name" value="FAD_PCMH"/>
    <property type="match status" value="1"/>
</dbReference>
<dbReference type="InterPro" id="IPR006094">
    <property type="entry name" value="Oxid_FAD_bind_N"/>
</dbReference>
<sequence>MRLMNQALVLELRRQLEGTRAEISHLGSETYHADIKSWSETCEKDAGAIVKVTSAEEVSKTIVFARRHNIEFVAKAGGHSTSSESATRGGIVISLERMRDVVVDPASKTVRVQGGCRWEDVNQATSAYGLAVVGATASQTGVSASALGGGFGWLTGQYGLISDNLVMATMVLADGSVLETSEDRHSDLFWAIRGAGQAFGIATELVFKAHSIPDKVFGGSLNFEADKLATIVAFANRFHQQQDEHSGFFFGFRRPSPEDECVVMTLLFYNGPIEKATAFFEPVLSLQCALGKADMMSYTEVNRLANVEPTPKGRKWIGGTEISFPLEEKLAHELWLEFDRLMHLSPTMDNSVLAFELLPYGQVTSVPIEATACANRGHSYNAGLLLCWQNPDDDPVVTQKGRALLRNIRRWQPLSYIDGDDHVRAYANYAGHNYSPKYVFGVNLPRLQELKRRYDPHNAFHKWHNLVTPSEDIPR</sequence>
<comment type="cofactor">
    <cofactor evidence="1">
        <name>FAD</name>
        <dbReference type="ChEBI" id="CHEBI:57692"/>
    </cofactor>
</comment>
<dbReference type="PANTHER" id="PTHR42973">
    <property type="entry name" value="BINDING OXIDOREDUCTASE, PUTATIVE (AFU_ORTHOLOGUE AFUA_1G17690)-RELATED"/>
    <property type="match status" value="1"/>
</dbReference>
<evidence type="ECO:0000256" key="4">
    <source>
        <dbReference type="ARBA" id="ARBA00022827"/>
    </source>
</evidence>
<evidence type="ECO:0000313" key="7">
    <source>
        <dbReference type="EMBL" id="CEL03824.1"/>
    </source>
</evidence>
<keyword evidence="8" id="KW-1185">Reference proteome</keyword>
<dbReference type="EMBL" id="CDMC01000004">
    <property type="protein sequence ID" value="CEL03824.1"/>
    <property type="molecule type" value="Genomic_DNA"/>
</dbReference>
<keyword evidence="3" id="KW-0285">Flavoprotein</keyword>
<organism evidence="7 8">
    <name type="scientific">Aspergillus calidoustus</name>
    <dbReference type="NCBI Taxonomy" id="454130"/>
    <lineage>
        <taxon>Eukaryota</taxon>
        <taxon>Fungi</taxon>
        <taxon>Dikarya</taxon>
        <taxon>Ascomycota</taxon>
        <taxon>Pezizomycotina</taxon>
        <taxon>Eurotiomycetes</taxon>
        <taxon>Eurotiomycetidae</taxon>
        <taxon>Eurotiales</taxon>
        <taxon>Aspergillaceae</taxon>
        <taxon>Aspergillus</taxon>
        <taxon>Aspergillus subgen. Nidulantes</taxon>
    </lineage>
</organism>
<keyword evidence="5" id="KW-0560">Oxidoreductase</keyword>
<dbReference type="Pfam" id="PF08031">
    <property type="entry name" value="BBE"/>
    <property type="match status" value="1"/>
</dbReference>
<dbReference type="GO" id="GO:0016491">
    <property type="term" value="F:oxidoreductase activity"/>
    <property type="evidence" value="ECO:0007669"/>
    <property type="project" value="UniProtKB-KW"/>
</dbReference>
<dbReference type="STRING" id="454130.A0A0U5FWB8"/>
<comment type="similarity">
    <text evidence="2">Belongs to the oxygen-dependent FAD-linked oxidoreductase family.</text>
</comment>
<proteinExistence type="inferred from homology"/>
<evidence type="ECO:0000256" key="1">
    <source>
        <dbReference type="ARBA" id="ARBA00001974"/>
    </source>
</evidence>
<name>A0A0U5FWB8_ASPCI</name>
<dbReference type="OrthoDB" id="415825at2759"/>
<evidence type="ECO:0000259" key="6">
    <source>
        <dbReference type="PROSITE" id="PS51387"/>
    </source>
</evidence>
<dbReference type="InterPro" id="IPR016169">
    <property type="entry name" value="FAD-bd_PCMH_sub2"/>
</dbReference>
<gene>
    <name evidence="7" type="ORF">ASPCAL04966</name>
</gene>
<evidence type="ECO:0000256" key="5">
    <source>
        <dbReference type="ARBA" id="ARBA00023002"/>
    </source>
</evidence>
<dbReference type="Proteomes" id="UP000054771">
    <property type="component" value="Unassembled WGS sequence"/>
</dbReference>
<evidence type="ECO:0000313" key="8">
    <source>
        <dbReference type="Proteomes" id="UP000054771"/>
    </source>
</evidence>
<accession>A0A0U5FWB8</accession>
<dbReference type="Pfam" id="PF01565">
    <property type="entry name" value="FAD_binding_4"/>
    <property type="match status" value="1"/>
</dbReference>